<dbReference type="InterPro" id="IPR039537">
    <property type="entry name" value="Retrotran_Ty1/copia-like"/>
</dbReference>
<dbReference type="GO" id="GO:0003964">
    <property type="term" value="F:RNA-directed DNA polymerase activity"/>
    <property type="evidence" value="ECO:0007669"/>
    <property type="project" value="UniProtKB-KW"/>
</dbReference>
<proteinExistence type="predicted"/>
<dbReference type="Gene3D" id="3.30.420.10">
    <property type="entry name" value="Ribonuclease H-like superfamily/Ribonuclease H"/>
    <property type="match status" value="1"/>
</dbReference>
<protein>
    <submittedName>
        <fullName evidence="4">Reverse transcriptase domain-containing protein</fullName>
    </submittedName>
</protein>
<dbReference type="SUPFAM" id="SSF53098">
    <property type="entry name" value="Ribonuclease H-like"/>
    <property type="match status" value="1"/>
</dbReference>
<keyword evidence="4" id="KW-0808">Transferase</keyword>
<feature type="region of interest" description="Disordered" evidence="1">
    <location>
        <begin position="221"/>
        <end position="285"/>
    </location>
</feature>
<dbReference type="InterPro" id="IPR005162">
    <property type="entry name" value="Retrotrans_gag_dom"/>
</dbReference>
<dbReference type="Pfam" id="PF03732">
    <property type="entry name" value="Retrotrans_gag"/>
    <property type="match status" value="1"/>
</dbReference>
<evidence type="ECO:0000313" key="5">
    <source>
        <dbReference type="Proteomes" id="UP001151760"/>
    </source>
</evidence>
<evidence type="ECO:0000259" key="3">
    <source>
        <dbReference type="Pfam" id="PF13976"/>
    </source>
</evidence>
<accession>A0ABQ5J9C2</accession>
<organism evidence="4 5">
    <name type="scientific">Tanacetum coccineum</name>
    <dbReference type="NCBI Taxonomy" id="301880"/>
    <lineage>
        <taxon>Eukaryota</taxon>
        <taxon>Viridiplantae</taxon>
        <taxon>Streptophyta</taxon>
        <taxon>Embryophyta</taxon>
        <taxon>Tracheophyta</taxon>
        <taxon>Spermatophyta</taxon>
        <taxon>Magnoliopsida</taxon>
        <taxon>eudicotyledons</taxon>
        <taxon>Gunneridae</taxon>
        <taxon>Pentapetalae</taxon>
        <taxon>asterids</taxon>
        <taxon>campanulids</taxon>
        <taxon>Asterales</taxon>
        <taxon>Asteraceae</taxon>
        <taxon>Asteroideae</taxon>
        <taxon>Anthemideae</taxon>
        <taxon>Anthemidinae</taxon>
        <taxon>Tanacetum</taxon>
    </lineage>
</organism>
<evidence type="ECO:0000259" key="2">
    <source>
        <dbReference type="Pfam" id="PF03732"/>
    </source>
</evidence>
<sequence length="588" mass="65821">MLFPFSLVGSDPNYGLRKEHPRSIQNGLISLLMSLNQFFPPSKTTNLRNEITNFKQRFDESFSEAWDRFKDLLRACPHHGFSELHQLDTFYNALNVNDQDSLNSAAGGNFLDKRPADCSSIIESKSKVRHSRSKAIVAKVSTSASTSGVSPDVAELKDMVRALLLDKQTSPVPAPAPVKAVEQSCVTCGGAHSYRNCPATDSNNYRDNIQEYVSQAAATNFNQGNSGYHPPQMANQIRPPGFPPMQHNSQANNQNRWNQNQNRGNGYNQGQIQRPQVQQQAPMYQPPVNQHPAYQAPAHQASGVSKTDFESYVKANDAVMQNMQNQMSNITDLLTKIVNSNQASTSSSGSLPSNTIANPKGELKAITTRSGVSYDGPQIPPPMMEVETEVTKDTVLPNGSTKDVQPPIVQVDEPVVKPRTKTTLPYPSRAHTNDIYEIVMSSSNTNESSMYAVSNKRAKLNLDSALLWHCRLGHINKKRIEKLQHDGLLDSIDIKSFEKCIACMSGKMARKPYLHQVEKYKDLLGLIRTNVCGPFKIMSRQGAYYFVTFTDDFSRYGYVYLLKHKHEVFETFKVFQKTVRKFNSVEKK</sequence>
<feature type="compositionally biased region" description="Low complexity" evidence="1">
    <location>
        <begin position="248"/>
        <end position="285"/>
    </location>
</feature>
<dbReference type="InterPro" id="IPR036397">
    <property type="entry name" value="RNaseH_sf"/>
</dbReference>
<feature type="domain" description="Retrotransposon gag" evidence="2">
    <location>
        <begin position="36"/>
        <end position="95"/>
    </location>
</feature>
<name>A0ABQ5J9C2_9ASTR</name>
<dbReference type="PANTHER" id="PTHR42648:SF27">
    <property type="entry name" value="RNA-DIRECTED DNA POLYMERASE"/>
    <property type="match status" value="1"/>
</dbReference>
<dbReference type="InterPro" id="IPR025724">
    <property type="entry name" value="GAG-pre-integrase_dom"/>
</dbReference>
<feature type="domain" description="GAG-pre-integrase" evidence="3">
    <location>
        <begin position="443"/>
        <end position="508"/>
    </location>
</feature>
<dbReference type="Pfam" id="PF13976">
    <property type="entry name" value="gag_pre-integrs"/>
    <property type="match status" value="1"/>
</dbReference>
<gene>
    <name evidence="4" type="ORF">Tco_1125513</name>
</gene>
<evidence type="ECO:0000313" key="4">
    <source>
        <dbReference type="EMBL" id="GJU09083.1"/>
    </source>
</evidence>
<keyword evidence="4" id="KW-0695">RNA-directed DNA polymerase</keyword>
<dbReference type="InterPro" id="IPR012337">
    <property type="entry name" value="RNaseH-like_sf"/>
</dbReference>
<dbReference type="PANTHER" id="PTHR42648">
    <property type="entry name" value="TRANSPOSASE, PUTATIVE-RELATED"/>
    <property type="match status" value="1"/>
</dbReference>
<reference evidence="4" key="2">
    <citation type="submission" date="2022-01" db="EMBL/GenBank/DDBJ databases">
        <authorList>
            <person name="Yamashiro T."/>
            <person name="Shiraishi A."/>
            <person name="Satake H."/>
            <person name="Nakayama K."/>
        </authorList>
    </citation>
    <scope>NUCLEOTIDE SEQUENCE</scope>
</reference>
<keyword evidence="4" id="KW-0548">Nucleotidyltransferase</keyword>
<reference evidence="4" key="1">
    <citation type="journal article" date="2022" name="Int. J. Mol. Sci.">
        <title>Draft Genome of Tanacetum Coccineum: Genomic Comparison of Closely Related Tanacetum-Family Plants.</title>
        <authorList>
            <person name="Yamashiro T."/>
            <person name="Shiraishi A."/>
            <person name="Nakayama K."/>
            <person name="Satake H."/>
        </authorList>
    </citation>
    <scope>NUCLEOTIDE SEQUENCE</scope>
</reference>
<dbReference type="Proteomes" id="UP001151760">
    <property type="component" value="Unassembled WGS sequence"/>
</dbReference>
<dbReference type="EMBL" id="BQNB010021695">
    <property type="protein sequence ID" value="GJU09083.1"/>
    <property type="molecule type" value="Genomic_DNA"/>
</dbReference>
<comment type="caution">
    <text evidence="4">The sequence shown here is derived from an EMBL/GenBank/DDBJ whole genome shotgun (WGS) entry which is preliminary data.</text>
</comment>
<evidence type="ECO:0000256" key="1">
    <source>
        <dbReference type="SAM" id="MobiDB-lite"/>
    </source>
</evidence>
<keyword evidence="5" id="KW-1185">Reference proteome</keyword>